<proteinExistence type="predicted"/>
<organism evidence="5 6">
    <name type="scientific">Streptomyces orinoci</name>
    <name type="common">Streptoverticillium orinoci</name>
    <dbReference type="NCBI Taxonomy" id="67339"/>
    <lineage>
        <taxon>Bacteria</taxon>
        <taxon>Bacillati</taxon>
        <taxon>Actinomycetota</taxon>
        <taxon>Actinomycetes</taxon>
        <taxon>Kitasatosporales</taxon>
        <taxon>Streptomycetaceae</taxon>
        <taxon>Streptomyces</taxon>
    </lineage>
</organism>
<evidence type="ECO:0000313" key="5">
    <source>
        <dbReference type="EMBL" id="MEV5509963.1"/>
    </source>
</evidence>
<dbReference type="PANTHER" id="PTHR10272">
    <property type="entry name" value="PLATELET-ACTIVATING FACTOR ACETYLHYDROLASE"/>
    <property type="match status" value="1"/>
</dbReference>
<sequence>MTRSPLSELTLDRRIFLRSAALATAGLLLPGTAQARTPGGHTLRLPPPTGPHPLGVTTLYLVDRRRRDPWNAIAVREVMVSIHYPALSTHGHALARQLTPKAAGDFRQIDVPIHGLPSSGVDWAATPTHSASGAPAQPVRRPVLVYSPGGADPRTVGTSLAEELASHGHVVVTVDHPGDGSEVEFPVPRAGREIVRDTVIREDPRLHPRLFRTLIDTRIADLRFVLDQLAVLAAGRNPDAAGRPLPRHLGRALDLRRVGAYGHSAGGTSVAEAMHRDRRIAAAVNLEGYLDQPSGELFPVAREGTDRPLLLLGTDGFEGQPYERSWAAVLARSHGHARRAPRLEHARHWVFTDYAALAPQLQAAGLMSPASRDKLVGTIDPARSVPAVRARVRSFFTRHLA</sequence>
<accession>A0ABV3K487</accession>
<evidence type="ECO:0000256" key="2">
    <source>
        <dbReference type="ARBA" id="ARBA00022963"/>
    </source>
</evidence>
<dbReference type="Gene3D" id="3.40.50.1820">
    <property type="entry name" value="alpha/beta hydrolase"/>
    <property type="match status" value="1"/>
</dbReference>
<evidence type="ECO:0000256" key="3">
    <source>
        <dbReference type="ARBA" id="ARBA00023098"/>
    </source>
</evidence>
<dbReference type="InterPro" id="IPR006311">
    <property type="entry name" value="TAT_signal"/>
</dbReference>
<feature type="signal peptide" evidence="4">
    <location>
        <begin position="1"/>
        <end position="35"/>
    </location>
</feature>
<reference evidence="5 6" key="1">
    <citation type="submission" date="2024-06" db="EMBL/GenBank/DDBJ databases">
        <title>The Natural Products Discovery Center: Release of the First 8490 Sequenced Strains for Exploring Actinobacteria Biosynthetic Diversity.</title>
        <authorList>
            <person name="Kalkreuter E."/>
            <person name="Kautsar S.A."/>
            <person name="Yang D."/>
            <person name="Bader C.D."/>
            <person name="Teijaro C.N."/>
            <person name="Fluegel L."/>
            <person name="Davis C.M."/>
            <person name="Simpson J.R."/>
            <person name="Lauterbach L."/>
            <person name="Steele A.D."/>
            <person name="Gui C."/>
            <person name="Meng S."/>
            <person name="Li G."/>
            <person name="Viehrig K."/>
            <person name="Ye F."/>
            <person name="Su P."/>
            <person name="Kiefer A.F."/>
            <person name="Nichols A."/>
            <person name="Cepeda A.J."/>
            <person name="Yan W."/>
            <person name="Fan B."/>
            <person name="Jiang Y."/>
            <person name="Adhikari A."/>
            <person name="Zheng C.-J."/>
            <person name="Schuster L."/>
            <person name="Cowan T.M."/>
            <person name="Smanski M.J."/>
            <person name="Chevrette M.G."/>
            <person name="De Carvalho L.P.S."/>
            <person name="Shen B."/>
        </authorList>
    </citation>
    <scope>NUCLEOTIDE SEQUENCE [LARGE SCALE GENOMIC DNA]</scope>
    <source>
        <strain evidence="5 6">NPDC052347</strain>
    </source>
</reference>
<dbReference type="Pfam" id="PF03403">
    <property type="entry name" value="PAF-AH_p_II"/>
    <property type="match status" value="1"/>
</dbReference>
<gene>
    <name evidence="5" type="ORF">AB0L16_26585</name>
</gene>
<keyword evidence="3" id="KW-0443">Lipid metabolism</keyword>
<dbReference type="PROSITE" id="PS51318">
    <property type="entry name" value="TAT"/>
    <property type="match status" value="1"/>
</dbReference>
<keyword evidence="2" id="KW-0442">Lipid degradation</keyword>
<name>A0ABV3K487_STRON</name>
<dbReference type="EMBL" id="JBFAUK010000026">
    <property type="protein sequence ID" value="MEV5509963.1"/>
    <property type="molecule type" value="Genomic_DNA"/>
</dbReference>
<protein>
    <submittedName>
        <fullName evidence="5">Alpha/beta hydrolase</fullName>
    </submittedName>
</protein>
<dbReference type="RefSeq" id="WP_109279846.1">
    <property type="nucleotide sequence ID" value="NZ_JBFAUK010000026.1"/>
</dbReference>
<evidence type="ECO:0000256" key="1">
    <source>
        <dbReference type="ARBA" id="ARBA00022801"/>
    </source>
</evidence>
<keyword evidence="4" id="KW-0732">Signal</keyword>
<evidence type="ECO:0000256" key="4">
    <source>
        <dbReference type="SAM" id="SignalP"/>
    </source>
</evidence>
<keyword evidence="6" id="KW-1185">Reference proteome</keyword>
<comment type="caution">
    <text evidence="5">The sequence shown here is derived from an EMBL/GenBank/DDBJ whole genome shotgun (WGS) entry which is preliminary data.</text>
</comment>
<keyword evidence="1 5" id="KW-0378">Hydrolase</keyword>
<dbReference type="Proteomes" id="UP001552594">
    <property type="component" value="Unassembled WGS sequence"/>
</dbReference>
<feature type="chain" id="PRO_5045532674" evidence="4">
    <location>
        <begin position="36"/>
        <end position="401"/>
    </location>
</feature>
<dbReference type="PANTHER" id="PTHR10272:SF0">
    <property type="entry name" value="PLATELET-ACTIVATING FACTOR ACETYLHYDROLASE"/>
    <property type="match status" value="1"/>
</dbReference>
<evidence type="ECO:0000313" key="6">
    <source>
        <dbReference type="Proteomes" id="UP001552594"/>
    </source>
</evidence>
<dbReference type="SUPFAM" id="SSF53474">
    <property type="entry name" value="alpha/beta-Hydrolases"/>
    <property type="match status" value="1"/>
</dbReference>
<dbReference type="GO" id="GO:0016787">
    <property type="term" value="F:hydrolase activity"/>
    <property type="evidence" value="ECO:0007669"/>
    <property type="project" value="UniProtKB-KW"/>
</dbReference>
<dbReference type="InterPro" id="IPR029058">
    <property type="entry name" value="AB_hydrolase_fold"/>
</dbReference>